<dbReference type="Proteomes" id="UP000836597">
    <property type="component" value="Chromosome"/>
</dbReference>
<keyword evidence="4" id="KW-1185">Reference proteome</keyword>
<evidence type="ECO:0000313" key="3">
    <source>
        <dbReference type="EMBL" id="CEJ09435.1"/>
    </source>
</evidence>
<evidence type="ECO:0000313" key="2">
    <source>
        <dbReference type="EMBL" id="CAA7600654.1"/>
    </source>
</evidence>
<dbReference type="Proteomes" id="UP001071230">
    <property type="component" value="Unassembled WGS sequence"/>
</dbReference>
<dbReference type="GO" id="GO:0006629">
    <property type="term" value="P:lipid metabolic process"/>
    <property type="evidence" value="ECO:0007669"/>
    <property type="project" value="InterPro"/>
</dbReference>
<dbReference type="PANTHER" id="PTHR46211">
    <property type="entry name" value="GLYCEROPHOSPHORYL DIESTER PHOSPHODIESTERASE"/>
    <property type="match status" value="1"/>
</dbReference>
<proteinExistence type="predicted"/>
<dbReference type="PROSITE" id="PS51704">
    <property type="entry name" value="GP_PDE"/>
    <property type="match status" value="1"/>
</dbReference>
<dbReference type="PANTHER" id="PTHR46211:SF14">
    <property type="entry name" value="GLYCEROPHOSPHODIESTER PHOSPHODIESTERASE"/>
    <property type="match status" value="1"/>
</dbReference>
<dbReference type="RefSeq" id="WP_240984296.1">
    <property type="nucleotide sequence ID" value="NZ_CDGJ01000132.1"/>
</dbReference>
<dbReference type="InterPro" id="IPR030395">
    <property type="entry name" value="GP_PDE_dom"/>
</dbReference>
<dbReference type="AlphaFoldDB" id="A0A8S0WML7"/>
<evidence type="ECO:0000259" key="1">
    <source>
        <dbReference type="PROSITE" id="PS51704"/>
    </source>
</evidence>
<dbReference type="InterPro" id="IPR017946">
    <property type="entry name" value="PLC-like_Pdiesterase_TIM-brl"/>
</dbReference>
<evidence type="ECO:0000313" key="4">
    <source>
        <dbReference type="Proteomes" id="UP001071230"/>
    </source>
</evidence>
<gene>
    <name evidence="2" type="ORF">DEACI_1307</name>
    <name evidence="3" type="ORF">DEACI_3919</name>
</gene>
<accession>A0A8S0WML7</accession>
<feature type="domain" description="GP-PDE" evidence="1">
    <location>
        <begin position="1"/>
        <end position="235"/>
    </location>
</feature>
<reference evidence="3" key="1">
    <citation type="submission" date="2014-11" db="EMBL/GenBank/DDBJ databases">
        <authorList>
            <person name="Hornung B.V."/>
        </authorList>
    </citation>
    <scope>NUCLEOTIDE SEQUENCE</scope>
    <source>
        <strain evidence="3">INE</strain>
    </source>
</reference>
<dbReference type="KEGG" id="aacx:DEACI_1307"/>
<dbReference type="Gene3D" id="3.20.20.190">
    <property type="entry name" value="Phosphatidylinositol (PI) phosphodiesterase"/>
    <property type="match status" value="1"/>
</dbReference>
<protein>
    <submittedName>
        <fullName evidence="2">Glycerophosphodiester phosphodiesterase domain protein</fullName>
        <ecNumber evidence="2">3.1.4.-</ecNumber>
    </submittedName>
    <submittedName>
        <fullName evidence="3">Glycerophosphoryl diester phosphodiesterase</fullName>
    </submittedName>
</protein>
<dbReference type="Pfam" id="PF03009">
    <property type="entry name" value="GDPD"/>
    <property type="match status" value="1"/>
</dbReference>
<name>A0A8S0WML7_9FIRM</name>
<reference evidence="2" key="2">
    <citation type="submission" date="2020-01" db="EMBL/GenBank/DDBJ databases">
        <authorList>
            <person name="Hornung B."/>
        </authorList>
    </citation>
    <scope>NUCLEOTIDE SEQUENCE</scope>
    <source>
        <strain evidence="2">PacBioINE</strain>
    </source>
</reference>
<dbReference type="SUPFAM" id="SSF51695">
    <property type="entry name" value="PLC-like phosphodiesterases"/>
    <property type="match status" value="1"/>
</dbReference>
<organism evidence="2">
    <name type="scientific">Acididesulfobacillus acetoxydans</name>
    <dbReference type="NCBI Taxonomy" id="1561005"/>
    <lineage>
        <taxon>Bacteria</taxon>
        <taxon>Bacillati</taxon>
        <taxon>Bacillota</taxon>
        <taxon>Clostridia</taxon>
        <taxon>Eubacteriales</taxon>
        <taxon>Peptococcaceae</taxon>
        <taxon>Acididesulfobacillus</taxon>
    </lineage>
</organism>
<dbReference type="GO" id="GO:0008081">
    <property type="term" value="F:phosphoric diester hydrolase activity"/>
    <property type="evidence" value="ECO:0007669"/>
    <property type="project" value="InterPro"/>
</dbReference>
<dbReference type="EC" id="3.1.4.-" evidence="2"/>
<dbReference type="EMBL" id="CDGJ01000132">
    <property type="protein sequence ID" value="CEJ09435.1"/>
    <property type="molecule type" value="Genomic_DNA"/>
</dbReference>
<sequence length="251" mass="27913">MKVLGHRGAAGSAPENTLPAFEKGLEYGVDGFEFDVQLSRDGEVVICHDERVDRTSDGVGWLKDFTLKELKALNFGVRFGRRAEIPRLSELLGLLEGKDLLLNVEVKSSPLVEYPGIVDKVVELLAKYRVLPRSVLSSFDHRVAAEVIRKYPQAATGLLYASGPLRPWLYAEKIGAGHLHPHFAFVDPELVQESHARGIGVNVWTVDEPWVMEKMAAAGVDCVITNYPERFKLPAAVNHADDTLSRRDEDR</sequence>
<keyword evidence="2" id="KW-0378">Hydrolase</keyword>
<dbReference type="EMBL" id="LR746496">
    <property type="protein sequence ID" value="CAA7600654.1"/>
    <property type="molecule type" value="Genomic_DNA"/>
</dbReference>